<gene>
    <name evidence="2" type="ORF">LACBIDRAFT_310758</name>
</gene>
<accession>B0DV17</accession>
<dbReference type="AlphaFoldDB" id="B0DV17"/>
<feature type="compositionally biased region" description="Low complexity" evidence="1">
    <location>
        <begin position="93"/>
        <end position="108"/>
    </location>
</feature>
<dbReference type="RefSeq" id="XP_001887786.1">
    <property type="nucleotide sequence ID" value="XM_001887751.1"/>
</dbReference>
<evidence type="ECO:0000256" key="1">
    <source>
        <dbReference type="SAM" id="MobiDB-lite"/>
    </source>
</evidence>
<evidence type="ECO:0000313" key="2">
    <source>
        <dbReference type="EMBL" id="EDR01710.1"/>
    </source>
</evidence>
<protein>
    <submittedName>
        <fullName evidence="2">Predicted protein</fullName>
    </submittedName>
</protein>
<dbReference type="KEGG" id="lbc:LACBIDRAFT_310758"/>
<sequence>MNDMALPKAVNLFVTASWFDTHMGMTGNNGPIGVHKVSGELALHNVTFTYPSRPTIPGLSNVSSSSLQTKSRSVIGSSASVKSTVAQLIKWVTSPSTSTTSSSSMTSPRYRGARF</sequence>
<dbReference type="HOGENOM" id="CLU_2109465_0_0_1"/>
<organism evidence="3">
    <name type="scientific">Laccaria bicolor (strain S238N-H82 / ATCC MYA-4686)</name>
    <name type="common">Bicoloured deceiver</name>
    <name type="synonym">Laccaria laccata var. bicolor</name>
    <dbReference type="NCBI Taxonomy" id="486041"/>
    <lineage>
        <taxon>Eukaryota</taxon>
        <taxon>Fungi</taxon>
        <taxon>Dikarya</taxon>
        <taxon>Basidiomycota</taxon>
        <taxon>Agaricomycotina</taxon>
        <taxon>Agaricomycetes</taxon>
        <taxon>Agaricomycetidae</taxon>
        <taxon>Agaricales</taxon>
        <taxon>Agaricineae</taxon>
        <taxon>Hydnangiaceae</taxon>
        <taxon>Laccaria</taxon>
    </lineage>
</organism>
<evidence type="ECO:0000313" key="3">
    <source>
        <dbReference type="Proteomes" id="UP000001194"/>
    </source>
</evidence>
<dbReference type="Gene3D" id="3.40.50.300">
    <property type="entry name" value="P-loop containing nucleotide triphosphate hydrolases"/>
    <property type="match status" value="1"/>
</dbReference>
<name>B0DV17_LACBS</name>
<dbReference type="OrthoDB" id="6500128at2759"/>
<reference evidence="2 3" key="1">
    <citation type="journal article" date="2008" name="Nature">
        <title>The genome of Laccaria bicolor provides insights into mycorrhizal symbiosis.</title>
        <authorList>
            <person name="Martin F."/>
            <person name="Aerts A."/>
            <person name="Ahren D."/>
            <person name="Brun A."/>
            <person name="Danchin E.G.J."/>
            <person name="Duchaussoy F."/>
            <person name="Gibon J."/>
            <person name="Kohler A."/>
            <person name="Lindquist E."/>
            <person name="Pereda V."/>
            <person name="Salamov A."/>
            <person name="Shapiro H.J."/>
            <person name="Wuyts J."/>
            <person name="Blaudez D."/>
            <person name="Buee M."/>
            <person name="Brokstein P."/>
            <person name="Canbaeck B."/>
            <person name="Cohen D."/>
            <person name="Courty P.E."/>
            <person name="Coutinho P.M."/>
            <person name="Delaruelle C."/>
            <person name="Detter J.C."/>
            <person name="Deveau A."/>
            <person name="DiFazio S."/>
            <person name="Duplessis S."/>
            <person name="Fraissinet-Tachet L."/>
            <person name="Lucic E."/>
            <person name="Frey-Klett P."/>
            <person name="Fourrey C."/>
            <person name="Feussner I."/>
            <person name="Gay G."/>
            <person name="Grimwood J."/>
            <person name="Hoegger P.J."/>
            <person name="Jain P."/>
            <person name="Kilaru S."/>
            <person name="Labbe J."/>
            <person name="Lin Y.C."/>
            <person name="Legue V."/>
            <person name="Le Tacon F."/>
            <person name="Marmeisse R."/>
            <person name="Melayah D."/>
            <person name="Montanini B."/>
            <person name="Muratet M."/>
            <person name="Nehls U."/>
            <person name="Niculita-Hirzel H."/>
            <person name="Oudot-Le Secq M.P."/>
            <person name="Peter M."/>
            <person name="Quesneville H."/>
            <person name="Rajashekar B."/>
            <person name="Reich M."/>
            <person name="Rouhier N."/>
            <person name="Schmutz J."/>
            <person name="Yin T."/>
            <person name="Chalot M."/>
            <person name="Henrissat B."/>
            <person name="Kuees U."/>
            <person name="Lucas S."/>
            <person name="Van de Peer Y."/>
            <person name="Podila G.K."/>
            <person name="Polle A."/>
            <person name="Pukkila P.J."/>
            <person name="Richardson P.M."/>
            <person name="Rouze P."/>
            <person name="Sanders I.R."/>
            <person name="Stajich J.E."/>
            <person name="Tunlid A."/>
            <person name="Tuskan G."/>
            <person name="Grigoriev I.V."/>
        </authorList>
    </citation>
    <scope>NUCLEOTIDE SEQUENCE [LARGE SCALE GENOMIC DNA]</scope>
    <source>
        <strain evidence="3">S238N-H82 / ATCC MYA-4686</strain>
    </source>
</reference>
<dbReference type="Proteomes" id="UP000001194">
    <property type="component" value="Unassembled WGS sequence"/>
</dbReference>
<dbReference type="GeneID" id="6083312"/>
<dbReference type="EMBL" id="DS547137">
    <property type="protein sequence ID" value="EDR01710.1"/>
    <property type="molecule type" value="Genomic_DNA"/>
</dbReference>
<feature type="region of interest" description="Disordered" evidence="1">
    <location>
        <begin position="93"/>
        <end position="115"/>
    </location>
</feature>
<proteinExistence type="predicted"/>
<keyword evidence="3" id="KW-1185">Reference proteome</keyword>
<dbReference type="InParanoid" id="B0DV17"/>
<dbReference type="InterPro" id="IPR027417">
    <property type="entry name" value="P-loop_NTPase"/>
</dbReference>